<keyword evidence="3" id="KW-1185">Reference proteome</keyword>
<evidence type="ECO:0000313" key="3">
    <source>
        <dbReference type="Proteomes" id="UP001472866"/>
    </source>
</evidence>
<proteinExistence type="predicted"/>
<feature type="chain" id="PRO_5043657461" description="SnoaL-like domain-containing protein" evidence="1">
    <location>
        <begin position="19"/>
        <end position="314"/>
    </location>
</feature>
<sequence>MAWVAAAVLLVIAGVAESARPPRTSHNKVIGSAFDIVAQYESQYDALYANGKADNFTKITEMYCGHGFIAAEDPPGSQPNFLNRTALPSFFEQIYANGVGPTEILTKPNYVYYNEAQNVIHEVGVRQTNRPNRDPTTSYYVRWVYCEKMKEWKLENHVAILDEPLGPMPGGEAATTTNNVGALANVTELDEQFSKTYAQKDFGALTFFYSATPVFLPNTDWGFVTNAVDVGHYFALKMYEEKNITTFERRPLHALVDSGNPTGVLHELGVTTMGTAGGQSTSCYHYTRWVKQAAGWRIDVDVLSVGLLGPPASG</sequence>
<feature type="signal peptide" evidence="1">
    <location>
        <begin position="1"/>
        <end position="18"/>
    </location>
</feature>
<protein>
    <recommendedName>
        <fullName evidence="4">SnoaL-like domain-containing protein</fullName>
    </recommendedName>
</protein>
<evidence type="ECO:0000313" key="2">
    <source>
        <dbReference type="EMBL" id="WZN67027.1"/>
    </source>
</evidence>
<reference evidence="2 3" key="1">
    <citation type="submission" date="2024-03" db="EMBL/GenBank/DDBJ databases">
        <title>Complete genome sequence of the green alga Chloropicon roscoffensis RCC1871.</title>
        <authorList>
            <person name="Lemieux C."/>
            <person name="Pombert J.-F."/>
            <person name="Otis C."/>
            <person name="Turmel M."/>
        </authorList>
    </citation>
    <scope>NUCLEOTIDE SEQUENCE [LARGE SCALE GENOMIC DNA]</scope>
    <source>
        <strain evidence="2 3">RCC1871</strain>
    </source>
</reference>
<gene>
    <name evidence="2" type="ORF">HKI87_17g85990</name>
</gene>
<evidence type="ECO:0000256" key="1">
    <source>
        <dbReference type="SAM" id="SignalP"/>
    </source>
</evidence>
<keyword evidence="1" id="KW-0732">Signal</keyword>
<dbReference type="EMBL" id="CP151517">
    <property type="protein sequence ID" value="WZN67027.1"/>
    <property type="molecule type" value="Genomic_DNA"/>
</dbReference>
<evidence type="ECO:0008006" key="4">
    <source>
        <dbReference type="Google" id="ProtNLM"/>
    </source>
</evidence>
<organism evidence="2 3">
    <name type="scientific">Chloropicon roscoffensis</name>
    <dbReference type="NCBI Taxonomy" id="1461544"/>
    <lineage>
        <taxon>Eukaryota</taxon>
        <taxon>Viridiplantae</taxon>
        <taxon>Chlorophyta</taxon>
        <taxon>Chloropicophyceae</taxon>
        <taxon>Chloropicales</taxon>
        <taxon>Chloropicaceae</taxon>
        <taxon>Chloropicon</taxon>
    </lineage>
</organism>
<dbReference type="AlphaFoldDB" id="A0AAX4PKW2"/>
<name>A0AAX4PKW2_9CHLO</name>
<dbReference type="Proteomes" id="UP001472866">
    <property type="component" value="Chromosome 17"/>
</dbReference>
<accession>A0AAX4PKW2</accession>